<comment type="caution">
    <text evidence="1">The sequence shown here is derived from an EMBL/GenBank/DDBJ whole genome shotgun (WGS) entry which is preliminary data.</text>
</comment>
<reference evidence="1" key="1">
    <citation type="submission" date="2021-11" db="EMBL/GenBank/DDBJ databases">
        <title>Streptomyces corallinus and Kineosporia corallina sp. nov., two new coral-derived marine actinobacteria.</title>
        <authorList>
            <person name="Buangrab K."/>
            <person name="Sutthacheep M."/>
            <person name="Yeemin T."/>
            <person name="Harunari E."/>
            <person name="Igarashi Y."/>
            <person name="Sripreechasak P."/>
            <person name="Kanchanasin P."/>
            <person name="Tanasupawat S."/>
            <person name="Phongsopitanun W."/>
        </authorList>
    </citation>
    <scope>NUCLEOTIDE SEQUENCE</scope>
    <source>
        <strain evidence="1">JCM 31032</strain>
    </source>
</reference>
<protein>
    <submittedName>
        <fullName evidence="1">Uncharacterized protein</fullName>
    </submittedName>
</protein>
<evidence type="ECO:0000313" key="2">
    <source>
        <dbReference type="Proteomes" id="UP001138997"/>
    </source>
</evidence>
<dbReference type="AlphaFoldDB" id="A0A9X1NAM2"/>
<proteinExistence type="predicted"/>
<accession>A0A9X1NAM2</accession>
<dbReference type="Proteomes" id="UP001138997">
    <property type="component" value="Unassembled WGS sequence"/>
</dbReference>
<evidence type="ECO:0000313" key="1">
    <source>
        <dbReference type="EMBL" id="MCD5310364.1"/>
    </source>
</evidence>
<name>A0A9X1NAM2_9ACTN</name>
<keyword evidence="2" id="KW-1185">Reference proteome</keyword>
<sequence length="110" mass="11735">MSDRTVRNGGADLRHQISNLDELRALAGQIAQGLDQGLAGLGPLVPRAACELDLEIKKATEPPISTVFDIFTGLESLLTRFVDDSGTAVKVHDRVDATNAGTAAHWGRRS</sequence>
<dbReference type="EMBL" id="JAJOMB010000002">
    <property type="protein sequence ID" value="MCD5310364.1"/>
    <property type="molecule type" value="Genomic_DNA"/>
</dbReference>
<organism evidence="1 2">
    <name type="scientific">Kineosporia babensis</name>
    <dbReference type="NCBI Taxonomy" id="499548"/>
    <lineage>
        <taxon>Bacteria</taxon>
        <taxon>Bacillati</taxon>
        <taxon>Actinomycetota</taxon>
        <taxon>Actinomycetes</taxon>
        <taxon>Kineosporiales</taxon>
        <taxon>Kineosporiaceae</taxon>
        <taxon>Kineosporia</taxon>
    </lineage>
</organism>
<dbReference type="RefSeq" id="WP_231439288.1">
    <property type="nucleotide sequence ID" value="NZ_JAJOMB010000002.1"/>
</dbReference>
<gene>
    <name evidence="1" type="ORF">LR394_05615</name>
</gene>